<evidence type="ECO:0000313" key="1">
    <source>
        <dbReference type="EMBL" id="KAH9831934.1"/>
    </source>
</evidence>
<organism evidence="1 2">
    <name type="scientific">Rhodofomes roseus</name>
    <dbReference type="NCBI Taxonomy" id="34475"/>
    <lineage>
        <taxon>Eukaryota</taxon>
        <taxon>Fungi</taxon>
        <taxon>Dikarya</taxon>
        <taxon>Basidiomycota</taxon>
        <taxon>Agaricomycotina</taxon>
        <taxon>Agaricomycetes</taxon>
        <taxon>Polyporales</taxon>
        <taxon>Rhodofomes</taxon>
    </lineage>
</organism>
<reference evidence="1 2" key="1">
    <citation type="journal article" date="2021" name="Environ. Microbiol.">
        <title>Gene family expansions and transcriptome signatures uncover fungal adaptations to wood decay.</title>
        <authorList>
            <person name="Hage H."/>
            <person name="Miyauchi S."/>
            <person name="Viragh M."/>
            <person name="Drula E."/>
            <person name="Min B."/>
            <person name="Chaduli D."/>
            <person name="Navarro D."/>
            <person name="Favel A."/>
            <person name="Norest M."/>
            <person name="Lesage-Meessen L."/>
            <person name="Balint B."/>
            <person name="Merenyi Z."/>
            <person name="de Eugenio L."/>
            <person name="Morin E."/>
            <person name="Martinez A.T."/>
            <person name="Baldrian P."/>
            <person name="Stursova M."/>
            <person name="Martinez M.J."/>
            <person name="Novotny C."/>
            <person name="Magnuson J.K."/>
            <person name="Spatafora J.W."/>
            <person name="Maurice S."/>
            <person name="Pangilinan J."/>
            <person name="Andreopoulos W."/>
            <person name="LaButti K."/>
            <person name="Hundley H."/>
            <person name="Na H."/>
            <person name="Kuo A."/>
            <person name="Barry K."/>
            <person name="Lipzen A."/>
            <person name="Henrissat B."/>
            <person name="Riley R."/>
            <person name="Ahrendt S."/>
            <person name="Nagy L.G."/>
            <person name="Grigoriev I.V."/>
            <person name="Martin F."/>
            <person name="Rosso M.N."/>
        </authorList>
    </citation>
    <scope>NUCLEOTIDE SEQUENCE [LARGE SCALE GENOMIC DNA]</scope>
    <source>
        <strain evidence="1 2">CIRM-BRFM 1785</strain>
    </source>
</reference>
<keyword evidence="2" id="KW-1185">Reference proteome</keyword>
<gene>
    <name evidence="1" type="ORF">C8Q71DRAFT_714775</name>
</gene>
<evidence type="ECO:0000313" key="2">
    <source>
        <dbReference type="Proteomes" id="UP000814176"/>
    </source>
</evidence>
<name>A0ABQ8K5G7_9APHY</name>
<dbReference type="Proteomes" id="UP000814176">
    <property type="component" value="Unassembled WGS sequence"/>
</dbReference>
<accession>A0ABQ8K5G7</accession>
<dbReference type="EMBL" id="JADCUA010000023">
    <property type="protein sequence ID" value="KAH9831934.1"/>
    <property type="molecule type" value="Genomic_DNA"/>
</dbReference>
<protein>
    <submittedName>
        <fullName evidence="1">Uncharacterized protein</fullName>
    </submittedName>
</protein>
<comment type="caution">
    <text evidence="1">The sequence shown here is derived from an EMBL/GenBank/DDBJ whole genome shotgun (WGS) entry which is preliminary data.</text>
</comment>
<sequence length="176" mass="18848">ATLPPNLVASVQEKPPELLKHARATSLSAPDFAALRSTIAGELARVQGSSEELLQRVQGSSQELLQRVFLREAGEFLREAVHVVPPEPGEGSAGVVWDSTDVWMIPTYSPAATPTEGAGSEWRKGGLVCSRALRWTRRALAHRAVLLVIPRRAVLGLDSSVYGTLSLVAPVWHGGA</sequence>
<feature type="non-terminal residue" evidence="1">
    <location>
        <position position="1"/>
    </location>
</feature>
<dbReference type="GeneID" id="72001727"/>
<dbReference type="RefSeq" id="XP_047774980.1">
    <property type="nucleotide sequence ID" value="XM_047920995.1"/>
</dbReference>
<proteinExistence type="predicted"/>